<dbReference type="InterPro" id="IPR049560">
    <property type="entry name" value="MeTrfase_RsmB-F_NOP2_cat"/>
</dbReference>
<feature type="compositionally biased region" description="Basic and acidic residues" evidence="6">
    <location>
        <begin position="122"/>
        <end position="144"/>
    </location>
</feature>
<dbReference type="InterPro" id="IPR023267">
    <property type="entry name" value="RCMT"/>
</dbReference>
<comment type="similarity">
    <text evidence="5">Belongs to the class I-like SAM-binding methyltransferase superfamily. RsmB/NOP family.</text>
</comment>
<dbReference type="InterPro" id="IPR001678">
    <property type="entry name" value="MeTrfase_RsmB-F_NOP2_dom"/>
</dbReference>
<dbReference type="Gene3D" id="3.40.50.150">
    <property type="entry name" value="Vaccinia Virus protein VP39"/>
    <property type="match status" value="1"/>
</dbReference>
<dbReference type="PANTHER" id="PTHR22807">
    <property type="entry name" value="NOP2 YEAST -RELATED NOL1/NOP2/FMU SUN DOMAIN-CONTAINING"/>
    <property type="match status" value="1"/>
</dbReference>
<name>A0A3Q7I7Z4_SOLLC</name>
<reference evidence="8" key="1">
    <citation type="journal article" date="2012" name="Nature">
        <title>The tomato genome sequence provides insights into fleshy fruit evolution.</title>
        <authorList>
            <consortium name="Tomato Genome Consortium"/>
        </authorList>
    </citation>
    <scope>NUCLEOTIDE SEQUENCE [LARGE SCALE GENOMIC DNA]</scope>
    <source>
        <strain evidence="8">cv. Heinz 1706</strain>
    </source>
</reference>
<feature type="region of interest" description="Disordered" evidence="6">
    <location>
        <begin position="92"/>
        <end position="220"/>
    </location>
</feature>
<evidence type="ECO:0000256" key="3">
    <source>
        <dbReference type="ARBA" id="ARBA00022691"/>
    </source>
</evidence>
<evidence type="ECO:0000256" key="6">
    <source>
        <dbReference type="SAM" id="MobiDB-lite"/>
    </source>
</evidence>
<dbReference type="GO" id="GO:0003723">
    <property type="term" value="F:RNA binding"/>
    <property type="evidence" value="ECO:0007669"/>
    <property type="project" value="UniProtKB-UniRule"/>
</dbReference>
<dbReference type="GO" id="GO:0001510">
    <property type="term" value="P:RNA methylation"/>
    <property type="evidence" value="ECO:0007669"/>
    <property type="project" value="InterPro"/>
</dbReference>
<feature type="compositionally biased region" description="Basic residues" evidence="6">
    <location>
        <begin position="211"/>
        <end position="220"/>
    </location>
</feature>
<dbReference type="Pfam" id="PF01189">
    <property type="entry name" value="Methyltr_RsmB-F"/>
    <property type="match status" value="1"/>
</dbReference>
<evidence type="ECO:0000256" key="4">
    <source>
        <dbReference type="ARBA" id="ARBA00022884"/>
    </source>
</evidence>
<dbReference type="SUPFAM" id="SSF53335">
    <property type="entry name" value="S-adenosyl-L-methionine-dependent methyltransferases"/>
    <property type="match status" value="1"/>
</dbReference>
<organism evidence="8">
    <name type="scientific">Solanum lycopersicum</name>
    <name type="common">Tomato</name>
    <name type="synonym">Lycopersicon esculentum</name>
    <dbReference type="NCBI Taxonomy" id="4081"/>
    <lineage>
        <taxon>Eukaryota</taxon>
        <taxon>Viridiplantae</taxon>
        <taxon>Streptophyta</taxon>
        <taxon>Embryophyta</taxon>
        <taxon>Tracheophyta</taxon>
        <taxon>Spermatophyta</taxon>
        <taxon>Magnoliopsida</taxon>
        <taxon>eudicotyledons</taxon>
        <taxon>Gunneridae</taxon>
        <taxon>Pentapetalae</taxon>
        <taxon>asterids</taxon>
        <taxon>lamiids</taxon>
        <taxon>Solanales</taxon>
        <taxon>Solanaceae</taxon>
        <taxon>Solanoideae</taxon>
        <taxon>Solaneae</taxon>
        <taxon>Solanum</taxon>
        <taxon>Solanum subgen. Lycopersicon</taxon>
    </lineage>
</organism>
<dbReference type="PaxDb" id="4081-Solyc07g052110.2.1"/>
<evidence type="ECO:0000256" key="5">
    <source>
        <dbReference type="PROSITE-ProRule" id="PRU01023"/>
    </source>
</evidence>
<evidence type="ECO:0000313" key="9">
    <source>
        <dbReference type="Proteomes" id="UP000004994"/>
    </source>
</evidence>
<dbReference type="PANTHER" id="PTHR22807:SF30">
    <property type="entry name" value="28S RRNA (CYTOSINE(4447)-C(5))-METHYLTRANSFERASE-RELATED"/>
    <property type="match status" value="1"/>
</dbReference>
<dbReference type="STRING" id="4081.A0A3Q7I7Z4"/>
<evidence type="ECO:0000256" key="1">
    <source>
        <dbReference type="ARBA" id="ARBA00022603"/>
    </source>
</evidence>
<protein>
    <recommendedName>
        <fullName evidence="7">SAM-dependent MTase RsmB/NOP-type domain-containing protein</fullName>
    </recommendedName>
</protein>
<comment type="caution">
    <text evidence="5">Lacks conserved residue(s) required for the propagation of feature annotation.</text>
</comment>
<keyword evidence="1 5" id="KW-0489">Methyltransferase</keyword>
<dbReference type="GO" id="GO:0008173">
    <property type="term" value="F:RNA methyltransferase activity"/>
    <property type="evidence" value="ECO:0007669"/>
    <property type="project" value="InterPro"/>
</dbReference>
<evidence type="ECO:0000259" key="7">
    <source>
        <dbReference type="PROSITE" id="PS51686"/>
    </source>
</evidence>
<accession>A0A3Q7I7Z4</accession>
<feature type="compositionally biased region" description="Acidic residues" evidence="6">
    <location>
        <begin position="101"/>
        <end position="121"/>
    </location>
</feature>
<dbReference type="InterPro" id="IPR029063">
    <property type="entry name" value="SAM-dependent_MTases_sf"/>
</dbReference>
<sequence>MVDANSKSGGYIVYSTCSIMVDENEAVIDYALKKRDVKLVPCGLDFGRPGFVRFRQHRFHTSLDKTRRFYPHVHNMDGFFVAKLKKMSNSKSAAKASAQSEEIEDADTIESSDQQNAEEDDDKHSEQEGIAKESGKLNEKAVADKKRKRDFQKHSDKKGVGQNGGGTKNGRAENKPVAPKRREKKKPPPIEEIAKAREEKRNALREEKRKATLKKKSGNK</sequence>
<evidence type="ECO:0000313" key="8">
    <source>
        <dbReference type="EnsemblPlants" id="Solyc07g052110.3.1"/>
    </source>
</evidence>
<dbReference type="Proteomes" id="UP000004994">
    <property type="component" value="Chromosome 7"/>
</dbReference>
<dbReference type="Gramene" id="Solyc07g052110.3.1">
    <property type="protein sequence ID" value="Solyc07g052110.3.1"/>
    <property type="gene ID" value="Solyc07g052110.3"/>
</dbReference>
<dbReference type="EnsemblPlants" id="Solyc07g052110.3.1">
    <property type="protein sequence ID" value="Solyc07g052110.3.1"/>
    <property type="gene ID" value="Solyc07g052110.3"/>
</dbReference>
<feature type="domain" description="SAM-dependent MTase RsmB/NOP-type" evidence="7">
    <location>
        <begin position="1"/>
        <end position="87"/>
    </location>
</feature>
<dbReference type="PRINTS" id="PR02008">
    <property type="entry name" value="RCMTFAMILY"/>
</dbReference>
<dbReference type="PROSITE" id="PS51686">
    <property type="entry name" value="SAM_MT_RSMB_NOP"/>
    <property type="match status" value="1"/>
</dbReference>
<keyword evidence="9" id="KW-1185">Reference proteome</keyword>
<keyword evidence="2 5" id="KW-0808">Transferase</keyword>
<proteinExistence type="inferred from homology"/>
<reference evidence="8" key="2">
    <citation type="submission" date="2019-01" db="UniProtKB">
        <authorList>
            <consortium name="EnsemblPlants"/>
        </authorList>
    </citation>
    <scope>IDENTIFICATION</scope>
    <source>
        <strain evidence="8">cv. Heinz 1706</strain>
    </source>
</reference>
<evidence type="ECO:0000256" key="2">
    <source>
        <dbReference type="ARBA" id="ARBA00022679"/>
    </source>
</evidence>
<feature type="active site" description="Nucleophile" evidence="5">
    <location>
        <position position="17"/>
    </location>
</feature>
<keyword evidence="4 5" id="KW-0694">RNA-binding</keyword>
<dbReference type="AlphaFoldDB" id="A0A3Q7I7Z4"/>
<keyword evidence="3 5" id="KW-0949">S-adenosyl-L-methionine</keyword>
<feature type="compositionally biased region" description="Basic and acidic residues" evidence="6">
    <location>
        <begin position="186"/>
        <end position="210"/>
    </location>
</feature>
<dbReference type="InParanoid" id="A0A3Q7I7Z4"/>